<dbReference type="GO" id="GO:0015074">
    <property type="term" value="P:DNA integration"/>
    <property type="evidence" value="ECO:0007669"/>
    <property type="project" value="TreeGrafter"/>
</dbReference>
<dbReference type="InterPro" id="IPR052709">
    <property type="entry name" value="Transposase-MT_Hybrid"/>
</dbReference>
<dbReference type="AlphaFoldDB" id="A0A0K0EXG9"/>
<evidence type="ECO:0000313" key="1">
    <source>
        <dbReference type="Proteomes" id="UP000035680"/>
    </source>
</evidence>
<reference evidence="2" key="2">
    <citation type="submission" date="2015-08" db="UniProtKB">
        <authorList>
            <consortium name="WormBaseParasite"/>
        </authorList>
    </citation>
    <scope>IDENTIFICATION</scope>
</reference>
<dbReference type="Gene3D" id="3.30.420.10">
    <property type="entry name" value="Ribonuclease H-like superfamily/Ribonuclease H"/>
    <property type="match status" value="1"/>
</dbReference>
<dbReference type="InterPro" id="IPR036397">
    <property type="entry name" value="RNaseH_sf"/>
</dbReference>
<reference evidence="1" key="1">
    <citation type="submission" date="2014-07" db="EMBL/GenBank/DDBJ databases">
        <authorList>
            <person name="Martin A.A"/>
            <person name="De Silva N."/>
        </authorList>
    </citation>
    <scope>NUCLEOTIDE SEQUENCE</scope>
</reference>
<dbReference type="WBParaSite" id="SVE_0122300.1">
    <property type="protein sequence ID" value="SVE_0122300.1"/>
    <property type="gene ID" value="SVE_0122300"/>
</dbReference>
<dbReference type="GO" id="GO:0006303">
    <property type="term" value="P:double-strand break repair via nonhomologous end joining"/>
    <property type="evidence" value="ECO:0007669"/>
    <property type="project" value="TreeGrafter"/>
</dbReference>
<dbReference type="GO" id="GO:0035861">
    <property type="term" value="C:site of double-strand break"/>
    <property type="evidence" value="ECO:0007669"/>
    <property type="project" value="TreeGrafter"/>
</dbReference>
<dbReference type="GO" id="GO:0044774">
    <property type="term" value="P:mitotic DNA integrity checkpoint signaling"/>
    <property type="evidence" value="ECO:0007669"/>
    <property type="project" value="TreeGrafter"/>
</dbReference>
<dbReference type="GO" id="GO:0046975">
    <property type="term" value="F:histone H3K36 methyltransferase activity"/>
    <property type="evidence" value="ECO:0007669"/>
    <property type="project" value="TreeGrafter"/>
</dbReference>
<dbReference type="GO" id="GO:0003690">
    <property type="term" value="F:double-stranded DNA binding"/>
    <property type="evidence" value="ECO:0007669"/>
    <property type="project" value="TreeGrafter"/>
</dbReference>
<protein>
    <submittedName>
        <fullName evidence="2">Histone-lysine N-methyltransferase SETMAR</fullName>
    </submittedName>
</protein>
<dbReference type="GO" id="GO:0000793">
    <property type="term" value="C:condensed chromosome"/>
    <property type="evidence" value="ECO:0007669"/>
    <property type="project" value="TreeGrafter"/>
</dbReference>
<evidence type="ECO:0000313" key="2">
    <source>
        <dbReference type="WBParaSite" id="SVE_0122300.1"/>
    </source>
</evidence>
<dbReference type="GO" id="GO:0003697">
    <property type="term" value="F:single-stranded DNA binding"/>
    <property type="evidence" value="ECO:0007669"/>
    <property type="project" value="TreeGrafter"/>
</dbReference>
<proteinExistence type="predicted"/>
<organism evidence="1 2">
    <name type="scientific">Strongyloides venezuelensis</name>
    <name type="common">Threadworm</name>
    <dbReference type="NCBI Taxonomy" id="75913"/>
    <lineage>
        <taxon>Eukaryota</taxon>
        <taxon>Metazoa</taxon>
        <taxon>Ecdysozoa</taxon>
        <taxon>Nematoda</taxon>
        <taxon>Chromadorea</taxon>
        <taxon>Rhabditida</taxon>
        <taxon>Tylenchina</taxon>
        <taxon>Panagrolaimomorpha</taxon>
        <taxon>Strongyloidoidea</taxon>
        <taxon>Strongyloididae</taxon>
        <taxon>Strongyloides</taxon>
    </lineage>
</organism>
<accession>A0A0K0EXG9</accession>
<dbReference type="STRING" id="75913.A0A0K0EXG9"/>
<dbReference type="GO" id="GO:0000014">
    <property type="term" value="F:single-stranded DNA endodeoxyribonuclease activity"/>
    <property type="evidence" value="ECO:0007669"/>
    <property type="project" value="TreeGrafter"/>
</dbReference>
<dbReference type="PANTHER" id="PTHR46060">
    <property type="entry name" value="MARINER MOS1 TRANSPOSASE-LIKE PROTEIN"/>
    <property type="match status" value="1"/>
</dbReference>
<dbReference type="PANTHER" id="PTHR46060:SF2">
    <property type="entry name" value="HISTONE-LYSINE N-METHYLTRANSFERASE SETMAR"/>
    <property type="match status" value="1"/>
</dbReference>
<keyword evidence="1" id="KW-1185">Reference proteome</keyword>
<dbReference type="GO" id="GO:0044547">
    <property type="term" value="F:DNA topoisomerase binding"/>
    <property type="evidence" value="ECO:0007669"/>
    <property type="project" value="TreeGrafter"/>
</dbReference>
<dbReference type="GO" id="GO:0042800">
    <property type="term" value="F:histone H3K4 methyltransferase activity"/>
    <property type="evidence" value="ECO:0007669"/>
    <property type="project" value="TreeGrafter"/>
</dbReference>
<dbReference type="GO" id="GO:0031297">
    <property type="term" value="P:replication fork processing"/>
    <property type="evidence" value="ECO:0007669"/>
    <property type="project" value="TreeGrafter"/>
</dbReference>
<sequence>MRYGHTTIARHINKLGYVQKLGQWVQRELNENQLANRLTICSSLLLRQNFRPFLDRLIIGDVKWITYDVFNRKRDNTLSVKKNQSIAKYNIKKKKECSQYGGIEKD</sequence>
<dbReference type="Proteomes" id="UP000035680">
    <property type="component" value="Unassembled WGS sequence"/>
</dbReference>
<name>A0A0K0EXG9_STRVS</name>
<dbReference type="GO" id="GO:0005634">
    <property type="term" value="C:nucleus"/>
    <property type="evidence" value="ECO:0007669"/>
    <property type="project" value="TreeGrafter"/>
</dbReference>
<dbReference type="GO" id="GO:0000729">
    <property type="term" value="P:DNA double-strand break processing"/>
    <property type="evidence" value="ECO:0007669"/>
    <property type="project" value="TreeGrafter"/>
</dbReference>